<protein>
    <submittedName>
        <fullName evidence="1">Uncharacterized protein</fullName>
    </submittedName>
</protein>
<name>A0A919VAL0_9ACTN</name>
<dbReference type="Proteomes" id="UP000606172">
    <property type="component" value="Unassembled WGS sequence"/>
</dbReference>
<keyword evidence="2" id="KW-1185">Reference proteome</keyword>
<evidence type="ECO:0000313" key="2">
    <source>
        <dbReference type="Proteomes" id="UP000606172"/>
    </source>
</evidence>
<dbReference type="EMBL" id="BOOW01000046">
    <property type="protein sequence ID" value="GII96571.1"/>
    <property type="molecule type" value="Genomic_DNA"/>
</dbReference>
<evidence type="ECO:0000313" key="1">
    <source>
        <dbReference type="EMBL" id="GII96571.1"/>
    </source>
</evidence>
<comment type="caution">
    <text evidence="1">The sequence shown here is derived from an EMBL/GenBank/DDBJ whole genome shotgun (WGS) entry which is preliminary data.</text>
</comment>
<accession>A0A919VAL0</accession>
<dbReference type="AlphaFoldDB" id="A0A919VAL0"/>
<proteinExistence type="predicted"/>
<sequence length="103" mass="9660">MTGSSYDVPQGKAGMTGPSSVMAMCVFDGGGPAAVGGAEGPAVAVDLLVVASSGPEHGFDGDGWAVAEAVAAAWAAVVGEVGVFVATAADALAAEVEGHAAAG</sequence>
<gene>
    <name evidence="1" type="ORF">Ssi02_68020</name>
</gene>
<reference evidence="1" key="1">
    <citation type="submission" date="2021-01" db="EMBL/GenBank/DDBJ databases">
        <title>Whole genome shotgun sequence of Sinosporangium siamense NBRC 109515.</title>
        <authorList>
            <person name="Komaki H."/>
            <person name="Tamura T."/>
        </authorList>
    </citation>
    <scope>NUCLEOTIDE SEQUENCE</scope>
    <source>
        <strain evidence="1">NBRC 109515</strain>
    </source>
</reference>
<organism evidence="1 2">
    <name type="scientific">Sinosporangium siamense</name>
    <dbReference type="NCBI Taxonomy" id="1367973"/>
    <lineage>
        <taxon>Bacteria</taxon>
        <taxon>Bacillati</taxon>
        <taxon>Actinomycetota</taxon>
        <taxon>Actinomycetes</taxon>
        <taxon>Streptosporangiales</taxon>
        <taxon>Streptosporangiaceae</taxon>
        <taxon>Sinosporangium</taxon>
    </lineage>
</organism>